<accession>A0A7S2VZR9</accession>
<dbReference type="PANTHER" id="PTHR23333">
    <property type="entry name" value="UBX DOMAIN CONTAINING PROTEIN"/>
    <property type="match status" value="1"/>
</dbReference>
<dbReference type="GO" id="GO:0000045">
    <property type="term" value="P:autophagosome assembly"/>
    <property type="evidence" value="ECO:0007669"/>
    <property type="project" value="TreeGrafter"/>
</dbReference>
<protein>
    <recommendedName>
        <fullName evidence="5">UBX domain-containing protein</fullName>
    </recommendedName>
</protein>
<dbReference type="Pfam" id="PF00789">
    <property type="entry name" value="UBX"/>
    <property type="match status" value="1"/>
</dbReference>
<evidence type="ECO:0000256" key="1">
    <source>
        <dbReference type="SAM" id="MobiDB-lite"/>
    </source>
</evidence>
<evidence type="ECO:0000313" key="4">
    <source>
        <dbReference type="EMBL" id="CAD9658902.1"/>
    </source>
</evidence>
<dbReference type="PROSITE" id="PS50033">
    <property type="entry name" value="UBX"/>
    <property type="match status" value="1"/>
</dbReference>
<feature type="region of interest" description="Disordered" evidence="1">
    <location>
        <begin position="1"/>
        <end position="51"/>
    </location>
</feature>
<dbReference type="InterPro" id="IPR001012">
    <property type="entry name" value="UBX_dom"/>
</dbReference>
<dbReference type="SUPFAM" id="SSF54236">
    <property type="entry name" value="Ubiquitin-like"/>
    <property type="match status" value="1"/>
</dbReference>
<dbReference type="GO" id="GO:0043130">
    <property type="term" value="F:ubiquitin binding"/>
    <property type="evidence" value="ECO:0007669"/>
    <property type="project" value="TreeGrafter"/>
</dbReference>
<name>A0A7S2VZR9_9STRA</name>
<dbReference type="Pfam" id="PF08059">
    <property type="entry name" value="SEP"/>
    <property type="match status" value="1"/>
</dbReference>
<dbReference type="InterPro" id="IPR036241">
    <property type="entry name" value="NSFL1C_SEP_dom_sf"/>
</dbReference>
<evidence type="ECO:0008006" key="5">
    <source>
        <dbReference type="Google" id="ProtNLM"/>
    </source>
</evidence>
<dbReference type="InterPro" id="IPR029071">
    <property type="entry name" value="Ubiquitin-like_domsf"/>
</dbReference>
<dbReference type="GO" id="GO:0031468">
    <property type="term" value="P:nuclear membrane reassembly"/>
    <property type="evidence" value="ECO:0007669"/>
    <property type="project" value="TreeGrafter"/>
</dbReference>
<feature type="domain" description="UBX" evidence="2">
    <location>
        <begin position="175"/>
        <end position="247"/>
    </location>
</feature>
<dbReference type="SMART" id="SM00553">
    <property type="entry name" value="SEP"/>
    <property type="match status" value="1"/>
</dbReference>
<dbReference type="GO" id="GO:0005634">
    <property type="term" value="C:nucleus"/>
    <property type="evidence" value="ECO:0007669"/>
    <property type="project" value="TreeGrafter"/>
</dbReference>
<sequence length="249" mass="26619">MANIHGLYSNNNNNNNGNHHESDDSDDDPNERYVGGVNARGGGSGLAVTPNVSNDIRENATVLGDGEGPPRHTITMYRSGFIVDDNGVYRRLDDPANAIFLSALARGMIPPELSSSGSGGNVTVGLVDKRNEEYVEQQQSSFTGTGNVLGSTTINATDDGVVTSSVSENAPTLDTSRPHTRIMLRLANGKREVLKVNLDWLLSTILSLIPSSEQPFILSAGFPPTILTNYAQTIQEAGLENAQLIQKLV</sequence>
<dbReference type="AlphaFoldDB" id="A0A7S2VZR9"/>
<dbReference type="GO" id="GO:0007030">
    <property type="term" value="P:Golgi organization"/>
    <property type="evidence" value="ECO:0007669"/>
    <property type="project" value="TreeGrafter"/>
</dbReference>
<dbReference type="GO" id="GO:0061025">
    <property type="term" value="P:membrane fusion"/>
    <property type="evidence" value="ECO:0007669"/>
    <property type="project" value="TreeGrafter"/>
</dbReference>
<proteinExistence type="predicted"/>
<reference evidence="4" key="1">
    <citation type="submission" date="2021-01" db="EMBL/GenBank/DDBJ databases">
        <authorList>
            <person name="Corre E."/>
            <person name="Pelletier E."/>
            <person name="Niang G."/>
            <person name="Scheremetjew M."/>
            <person name="Finn R."/>
            <person name="Kale V."/>
            <person name="Holt S."/>
            <person name="Cochrane G."/>
            <person name="Meng A."/>
            <person name="Brown T."/>
            <person name="Cohen L."/>
        </authorList>
    </citation>
    <scope>NUCLEOTIDE SEQUENCE</scope>
    <source>
        <strain evidence="4">CCMP1452</strain>
    </source>
</reference>
<dbReference type="Gene3D" id="3.30.420.210">
    <property type="entry name" value="SEP domain"/>
    <property type="match status" value="1"/>
</dbReference>
<dbReference type="EMBL" id="HBHI01005397">
    <property type="protein sequence ID" value="CAD9658902.1"/>
    <property type="molecule type" value="Transcribed_RNA"/>
</dbReference>
<dbReference type="GO" id="GO:0043161">
    <property type="term" value="P:proteasome-mediated ubiquitin-dependent protein catabolic process"/>
    <property type="evidence" value="ECO:0007669"/>
    <property type="project" value="TreeGrafter"/>
</dbReference>
<feature type="domain" description="SEP" evidence="3">
    <location>
        <begin position="69"/>
        <end position="135"/>
    </location>
</feature>
<evidence type="ECO:0000259" key="2">
    <source>
        <dbReference type="PROSITE" id="PS50033"/>
    </source>
</evidence>
<dbReference type="SUPFAM" id="SSF102848">
    <property type="entry name" value="NSFL1 (p97 ATPase) cofactor p47, SEP domain"/>
    <property type="match status" value="1"/>
</dbReference>
<dbReference type="InterPro" id="IPR012989">
    <property type="entry name" value="SEP_domain"/>
</dbReference>
<dbReference type="PANTHER" id="PTHR23333:SF20">
    <property type="entry name" value="NSFL1 COFACTOR P47"/>
    <property type="match status" value="1"/>
</dbReference>
<dbReference type="PROSITE" id="PS51399">
    <property type="entry name" value="SEP"/>
    <property type="match status" value="1"/>
</dbReference>
<gene>
    <name evidence="4" type="ORF">EANT1437_LOCUS2704</name>
</gene>
<evidence type="ECO:0000259" key="3">
    <source>
        <dbReference type="PROSITE" id="PS51399"/>
    </source>
</evidence>
<dbReference type="GO" id="GO:0005829">
    <property type="term" value="C:cytosol"/>
    <property type="evidence" value="ECO:0007669"/>
    <property type="project" value="TreeGrafter"/>
</dbReference>
<organism evidence="4">
    <name type="scientific">Eucampia antarctica</name>
    <dbReference type="NCBI Taxonomy" id="49252"/>
    <lineage>
        <taxon>Eukaryota</taxon>
        <taxon>Sar</taxon>
        <taxon>Stramenopiles</taxon>
        <taxon>Ochrophyta</taxon>
        <taxon>Bacillariophyta</taxon>
        <taxon>Mediophyceae</taxon>
        <taxon>Biddulphiophycidae</taxon>
        <taxon>Hemiaulales</taxon>
        <taxon>Hemiaulaceae</taxon>
        <taxon>Eucampia</taxon>
    </lineage>
</organism>
<dbReference type="Gene3D" id="3.10.20.90">
    <property type="entry name" value="Phosphatidylinositol 3-kinase Catalytic Subunit, Chain A, domain 1"/>
    <property type="match status" value="1"/>
</dbReference>